<dbReference type="SUPFAM" id="SSF47413">
    <property type="entry name" value="lambda repressor-like DNA-binding domains"/>
    <property type="match status" value="1"/>
</dbReference>
<feature type="domain" description="HTH cro/C1-type" evidence="2">
    <location>
        <begin position="16"/>
        <end position="66"/>
    </location>
</feature>
<name>A0A2S9JIV4_9HYPH</name>
<dbReference type="CDD" id="cd00093">
    <property type="entry name" value="HTH_XRE"/>
    <property type="match status" value="1"/>
</dbReference>
<dbReference type="PANTHER" id="PTHR46797:SF1">
    <property type="entry name" value="METHYLPHOSPHONATE SYNTHASE"/>
    <property type="match status" value="1"/>
</dbReference>
<proteinExistence type="predicted"/>
<sequence>MDDLRTRFGRLVAVHRRKAGMTQDALAEAAGVSVDMISKIETGASGARFPLIERLAQALSVDPAEFFTAELPSQTNRNPLLSSINVTLAGLDQKNLLWINGLIKAALNQKK</sequence>
<dbReference type="GO" id="GO:0003677">
    <property type="term" value="F:DNA binding"/>
    <property type="evidence" value="ECO:0007669"/>
    <property type="project" value="UniProtKB-KW"/>
</dbReference>
<gene>
    <name evidence="3" type="ORF">C5750_11510</name>
</gene>
<keyword evidence="1" id="KW-0238">DNA-binding</keyword>
<dbReference type="InterPro" id="IPR001387">
    <property type="entry name" value="Cro/C1-type_HTH"/>
</dbReference>
<organism evidence="3 4">
    <name type="scientific">Phyllobacterium myrsinacearum</name>
    <dbReference type="NCBI Taxonomy" id="28101"/>
    <lineage>
        <taxon>Bacteria</taxon>
        <taxon>Pseudomonadati</taxon>
        <taxon>Pseudomonadota</taxon>
        <taxon>Alphaproteobacteria</taxon>
        <taxon>Hyphomicrobiales</taxon>
        <taxon>Phyllobacteriaceae</taxon>
        <taxon>Phyllobacterium</taxon>
    </lineage>
</organism>
<dbReference type="EMBL" id="PVBT01000003">
    <property type="protein sequence ID" value="PRD53033.1"/>
    <property type="molecule type" value="Genomic_DNA"/>
</dbReference>
<dbReference type="GO" id="GO:0005829">
    <property type="term" value="C:cytosol"/>
    <property type="evidence" value="ECO:0007669"/>
    <property type="project" value="TreeGrafter"/>
</dbReference>
<dbReference type="Gene3D" id="1.10.260.40">
    <property type="entry name" value="lambda repressor-like DNA-binding domains"/>
    <property type="match status" value="1"/>
</dbReference>
<dbReference type="AlphaFoldDB" id="A0A2S9JIV4"/>
<evidence type="ECO:0000313" key="4">
    <source>
        <dbReference type="Proteomes" id="UP000238563"/>
    </source>
</evidence>
<reference evidence="3 4" key="1">
    <citation type="submission" date="2018-02" db="EMBL/GenBank/DDBJ databases">
        <title>The draft genome of Phyllobacterium myrsinacearum DSM5892.</title>
        <authorList>
            <person name="Li L."/>
            <person name="Liu L."/>
            <person name="Zhang X."/>
            <person name="Wang T."/>
        </authorList>
    </citation>
    <scope>NUCLEOTIDE SEQUENCE [LARGE SCALE GENOMIC DNA]</scope>
    <source>
        <strain evidence="3 4">DSM 5892</strain>
    </source>
</reference>
<dbReference type="GO" id="GO:0003700">
    <property type="term" value="F:DNA-binding transcription factor activity"/>
    <property type="evidence" value="ECO:0007669"/>
    <property type="project" value="TreeGrafter"/>
</dbReference>
<dbReference type="Proteomes" id="UP000238563">
    <property type="component" value="Unassembled WGS sequence"/>
</dbReference>
<dbReference type="PROSITE" id="PS50943">
    <property type="entry name" value="HTH_CROC1"/>
    <property type="match status" value="1"/>
</dbReference>
<dbReference type="SMART" id="SM00530">
    <property type="entry name" value="HTH_XRE"/>
    <property type="match status" value="1"/>
</dbReference>
<dbReference type="Pfam" id="PF13560">
    <property type="entry name" value="HTH_31"/>
    <property type="match status" value="1"/>
</dbReference>
<dbReference type="RefSeq" id="WP_105734047.1">
    <property type="nucleotide sequence ID" value="NZ_PVBT01000003.1"/>
</dbReference>
<keyword evidence="4" id="KW-1185">Reference proteome</keyword>
<dbReference type="InterPro" id="IPR010982">
    <property type="entry name" value="Lambda_DNA-bd_dom_sf"/>
</dbReference>
<dbReference type="OrthoDB" id="9815697at2"/>
<dbReference type="PANTHER" id="PTHR46797">
    <property type="entry name" value="HTH-TYPE TRANSCRIPTIONAL REGULATOR"/>
    <property type="match status" value="1"/>
</dbReference>
<protein>
    <submittedName>
        <fullName evidence="3">XRE family transcriptional regulator</fullName>
    </submittedName>
</protein>
<evidence type="ECO:0000256" key="1">
    <source>
        <dbReference type="ARBA" id="ARBA00023125"/>
    </source>
</evidence>
<evidence type="ECO:0000313" key="3">
    <source>
        <dbReference type="EMBL" id="PRD53033.1"/>
    </source>
</evidence>
<evidence type="ECO:0000259" key="2">
    <source>
        <dbReference type="PROSITE" id="PS50943"/>
    </source>
</evidence>
<comment type="caution">
    <text evidence="3">The sequence shown here is derived from an EMBL/GenBank/DDBJ whole genome shotgun (WGS) entry which is preliminary data.</text>
</comment>
<accession>A0A2S9JIV4</accession>
<dbReference type="InterPro" id="IPR050807">
    <property type="entry name" value="TransReg_Diox_bact_type"/>
</dbReference>